<organism evidence="2 3">
    <name type="scientific">Trifolium pratense</name>
    <name type="common">Red clover</name>
    <dbReference type="NCBI Taxonomy" id="57577"/>
    <lineage>
        <taxon>Eukaryota</taxon>
        <taxon>Viridiplantae</taxon>
        <taxon>Streptophyta</taxon>
        <taxon>Embryophyta</taxon>
        <taxon>Tracheophyta</taxon>
        <taxon>Spermatophyta</taxon>
        <taxon>Magnoliopsida</taxon>
        <taxon>eudicotyledons</taxon>
        <taxon>Gunneridae</taxon>
        <taxon>Pentapetalae</taxon>
        <taxon>rosids</taxon>
        <taxon>fabids</taxon>
        <taxon>Fabales</taxon>
        <taxon>Fabaceae</taxon>
        <taxon>Papilionoideae</taxon>
        <taxon>50 kb inversion clade</taxon>
        <taxon>NPAAA clade</taxon>
        <taxon>Hologalegina</taxon>
        <taxon>IRL clade</taxon>
        <taxon>Trifolieae</taxon>
        <taxon>Trifolium</taxon>
    </lineage>
</organism>
<name>A0A2K3K0Z1_TRIPR</name>
<accession>A0A2K3K0Z1</accession>
<evidence type="ECO:0000256" key="1">
    <source>
        <dbReference type="SAM" id="MobiDB-lite"/>
    </source>
</evidence>
<reference evidence="2 3" key="2">
    <citation type="journal article" date="2017" name="Front. Plant Sci.">
        <title>Gene Classification and Mining of Molecular Markers Useful in Red Clover (Trifolium pratense) Breeding.</title>
        <authorList>
            <person name="Istvanek J."/>
            <person name="Dluhosova J."/>
            <person name="Dluhos P."/>
            <person name="Patkova L."/>
            <person name="Nedelnik J."/>
            <person name="Repkova J."/>
        </authorList>
    </citation>
    <scope>NUCLEOTIDE SEQUENCE [LARGE SCALE GENOMIC DNA]</scope>
    <source>
        <strain evidence="3">cv. Tatra</strain>
        <tissue evidence="2">Young leaves</tissue>
    </source>
</reference>
<dbReference type="Proteomes" id="UP000236291">
    <property type="component" value="Unassembled WGS sequence"/>
</dbReference>
<reference evidence="2 3" key="1">
    <citation type="journal article" date="2014" name="Am. J. Bot.">
        <title>Genome assembly and annotation for red clover (Trifolium pratense; Fabaceae).</title>
        <authorList>
            <person name="Istvanek J."/>
            <person name="Jaros M."/>
            <person name="Krenek A."/>
            <person name="Repkova J."/>
        </authorList>
    </citation>
    <scope>NUCLEOTIDE SEQUENCE [LARGE SCALE GENOMIC DNA]</scope>
    <source>
        <strain evidence="3">cv. Tatra</strain>
        <tissue evidence="2">Young leaves</tissue>
    </source>
</reference>
<protein>
    <submittedName>
        <fullName evidence="2">Uncharacterized protein</fullName>
    </submittedName>
</protein>
<proteinExistence type="predicted"/>
<feature type="compositionally biased region" description="Polar residues" evidence="1">
    <location>
        <begin position="1"/>
        <end position="21"/>
    </location>
</feature>
<feature type="compositionally biased region" description="Basic and acidic residues" evidence="1">
    <location>
        <begin position="23"/>
        <end position="35"/>
    </location>
</feature>
<comment type="caution">
    <text evidence="2">The sequence shown here is derived from an EMBL/GenBank/DDBJ whole genome shotgun (WGS) entry which is preliminary data.</text>
</comment>
<gene>
    <name evidence="2" type="ORF">L195_g051693</name>
</gene>
<evidence type="ECO:0000313" key="3">
    <source>
        <dbReference type="Proteomes" id="UP000236291"/>
    </source>
</evidence>
<evidence type="ECO:0000313" key="2">
    <source>
        <dbReference type="EMBL" id="PNX59977.1"/>
    </source>
</evidence>
<dbReference type="AlphaFoldDB" id="A0A2K3K0Z1"/>
<dbReference type="EMBL" id="ASHM01081767">
    <property type="protein sequence ID" value="PNX59977.1"/>
    <property type="molecule type" value="Genomic_DNA"/>
</dbReference>
<sequence>MGTTRSETAEDTGSQHYNAQQFFDRKITREREEKGFQSSSLPLVWASPTKEQHLENYVA</sequence>
<feature type="region of interest" description="Disordered" evidence="1">
    <location>
        <begin position="1"/>
        <end position="42"/>
    </location>
</feature>